<protein>
    <submittedName>
        <fullName evidence="1">Uncharacterized protein</fullName>
    </submittedName>
</protein>
<dbReference type="EMBL" id="JAWDIP010000004">
    <property type="protein sequence ID" value="MDY0396132.1"/>
    <property type="molecule type" value="Genomic_DNA"/>
</dbReference>
<accession>A0ABU5C9X0</accession>
<dbReference type="Proteomes" id="UP001281447">
    <property type="component" value="Unassembled WGS sequence"/>
</dbReference>
<comment type="caution">
    <text evidence="1">The sequence shown here is derived from an EMBL/GenBank/DDBJ whole genome shotgun (WGS) entry which is preliminary data.</text>
</comment>
<evidence type="ECO:0000313" key="2">
    <source>
        <dbReference type="Proteomes" id="UP001281447"/>
    </source>
</evidence>
<evidence type="ECO:0000313" key="1">
    <source>
        <dbReference type="EMBL" id="MDY0396132.1"/>
    </source>
</evidence>
<sequence length="82" mass="9404">MEVKRLLIMLAPQEADEKVLEAASFLSGSIIQSKASIQLFETGGQEEIKKLFGRTIFQKHYVKICRMSCIQLFHVKSNILKY</sequence>
<gene>
    <name evidence="1" type="ORF">RWE15_19430</name>
</gene>
<organism evidence="1 2">
    <name type="scientific">Tigheibacillus halophilus</name>
    <dbReference type="NCBI Taxonomy" id="361280"/>
    <lineage>
        <taxon>Bacteria</taxon>
        <taxon>Bacillati</taxon>
        <taxon>Bacillota</taxon>
        <taxon>Bacilli</taxon>
        <taxon>Bacillales</taxon>
        <taxon>Bacillaceae</taxon>
        <taxon>Tigheibacillus</taxon>
    </lineage>
</organism>
<proteinExistence type="predicted"/>
<name>A0ABU5C9X0_9BACI</name>
<reference evidence="1 2" key="1">
    <citation type="submission" date="2023-10" db="EMBL/GenBank/DDBJ databases">
        <title>Virgibacillus halophilus 5B73C genome.</title>
        <authorList>
            <person name="Miliotis G."/>
            <person name="Sengupta P."/>
            <person name="Hameed A."/>
            <person name="Chuvochina M."/>
            <person name="Mcdonagh F."/>
            <person name="Simpson A.C."/>
            <person name="Singh N.K."/>
            <person name="Rekha P.D."/>
            <person name="Raman K."/>
            <person name="Hugenholtz P."/>
            <person name="Venkateswaran K."/>
        </authorList>
    </citation>
    <scope>NUCLEOTIDE SEQUENCE [LARGE SCALE GENOMIC DNA]</scope>
    <source>
        <strain evidence="1 2">5B73C</strain>
    </source>
</reference>
<keyword evidence="2" id="KW-1185">Reference proteome</keyword>